<name>A0A1H3FZZ2_9RHOB</name>
<evidence type="ECO:0000313" key="1">
    <source>
        <dbReference type="EMBL" id="SDX95744.1"/>
    </source>
</evidence>
<proteinExistence type="predicted"/>
<gene>
    <name evidence="1" type="ORF">SAMN05444358_12011</name>
</gene>
<organism evidence="1 2">
    <name type="scientific">Ruegeria halocynthiae</name>
    <dbReference type="NCBI Taxonomy" id="985054"/>
    <lineage>
        <taxon>Bacteria</taxon>
        <taxon>Pseudomonadati</taxon>
        <taxon>Pseudomonadota</taxon>
        <taxon>Alphaproteobacteria</taxon>
        <taxon>Rhodobacterales</taxon>
        <taxon>Roseobacteraceae</taxon>
        <taxon>Ruegeria</taxon>
    </lineage>
</organism>
<reference evidence="2" key="1">
    <citation type="submission" date="2016-10" db="EMBL/GenBank/DDBJ databases">
        <authorList>
            <person name="Varghese N."/>
            <person name="Submissions S."/>
        </authorList>
    </citation>
    <scope>NUCLEOTIDE SEQUENCE [LARGE SCALE GENOMIC DNA]</scope>
    <source>
        <strain evidence="2">DSM 27839</strain>
    </source>
</reference>
<dbReference type="Proteomes" id="UP000183400">
    <property type="component" value="Unassembled WGS sequence"/>
</dbReference>
<keyword evidence="2" id="KW-1185">Reference proteome</keyword>
<sequence>MSADQQEVPAAKTDRAKKSSTAKIFGGYPLSYRDVVDLLSERGISVDRSTVYRWVTKFGPEITKRTEK</sequence>
<evidence type="ECO:0008006" key="3">
    <source>
        <dbReference type="Google" id="ProtNLM"/>
    </source>
</evidence>
<protein>
    <recommendedName>
        <fullName evidence="3">Transposase</fullName>
    </recommendedName>
</protein>
<evidence type="ECO:0000313" key="2">
    <source>
        <dbReference type="Proteomes" id="UP000183400"/>
    </source>
</evidence>
<accession>A0A1H3FZZ2</accession>
<dbReference type="STRING" id="985054.SAMN05444358_12011"/>
<dbReference type="AlphaFoldDB" id="A0A1H3FZZ2"/>
<dbReference type="EMBL" id="FNNP01000020">
    <property type="protein sequence ID" value="SDX95744.1"/>
    <property type="molecule type" value="Genomic_DNA"/>
</dbReference>